<feature type="region of interest" description="Disordered" evidence="1">
    <location>
        <begin position="105"/>
        <end position="215"/>
    </location>
</feature>
<feature type="chain" id="PRO_5041296981" evidence="2">
    <location>
        <begin position="22"/>
        <end position="785"/>
    </location>
</feature>
<evidence type="ECO:0000313" key="3">
    <source>
        <dbReference type="EMBL" id="MDI1485267.1"/>
    </source>
</evidence>
<accession>A0AA43TV18</accession>
<organism evidence="3 4">
    <name type="scientific">Ramalina farinacea</name>
    <dbReference type="NCBI Taxonomy" id="258253"/>
    <lineage>
        <taxon>Eukaryota</taxon>
        <taxon>Fungi</taxon>
        <taxon>Dikarya</taxon>
        <taxon>Ascomycota</taxon>
        <taxon>Pezizomycotina</taxon>
        <taxon>Lecanoromycetes</taxon>
        <taxon>OSLEUM clade</taxon>
        <taxon>Lecanoromycetidae</taxon>
        <taxon>Lecanorales</taxon>
        <taxon>Lecanorineae</taxon>
        <taxon>Ramalinaceae</taxon>
        <taxon>Ramalina</taxon>
    </lineage>
</organism>
<evidence type="ECO:0000313" key="4">
    <source>
        <dbReference type="Proteomes" id="UP001161017"/>
    </source>
</evidence>
<comment type="caution">
    <text evidence="3">The sequence shown here is derived from an EMBL/GenBank/DDBJ whole genome shotgun (WGS) entry which is preliminary data.</text>
</comment>
<reference evidence="3" key="1">
    <citation type="journal article" date="2023" name="Genome Biol. Evol.">
        <title>First Whole Genome Sequence and Flow Cytometry Genome Size Data for the Lichen-Forming Fungus Ramalina farinacea (Ascomycota).</title>
        <authorList>
            <person name="Llewellyn T."/>
            <person name="Mian S."/>
            <person name="Hill R."/>
            <person name="Leitch I.J."/>
            <person name="Gaya E."/>
        </authorList>
    </citation>
    <scope>NUCLEOTIDE SEQUENCE</scope>
    <source>
        <strain evidence="3">LIQ254RAFAR</strain>
    </source>
</reference>
<feature type="signal peptide" evidence="2">
    <location>
        <begin position="1"/>
        <end position="21"/>
    </location>
</feature>
<dbReference type="Proteomes" id="UP001161017">
    <property type="component" value="Unassembled WGS sequence"/>
</dbReference>
<evidence type="ECO:0000256" key="1">
    <source>
        <dbReference type="SAM" id="MobiDB-lite"/>
    </source>
</evidence>
<feature type="compositionally biased region" description="Polar residues" evidence="1">
    <location>
        <begin position="108"/>
        <end position="118"/>
    </location>
</feature>
<sequence length="785" mass="77663">MSVFSISVALIHILSLIPVKAHDRGLDSNDFSSSGDAGDDSASAAVAADYASLESMFNEPIMNLVPISIDQHTSKATAASTALSTHASTSGPGDRSTTAQLADITGFRSPSTTATTNPFGMPTGTGVGGSSGFLQYPTRGGLYHNTSPSGSAPSSGSNGGLPYQTQGAPYLNSSSPGNGGSGGSPAVGQASGLQPSMQPSGGSGPSPLGTACPPVQTVTLPASTVTLPAETVTVTAQAQEQITPQTLTTTVTTTVTITKDSECECSIPTGNSPPNPASAPMYPMPSGPGVANSAGKVGPTMPAGSQPAKPLPDQASQIGTGTILGNPPPETVGNANPQPSFEVSGAVMPGGGLPPQTSQPAQVGLSPSSPGSAQPASGGPQVPQVPQSPGTQPSQGGATDLPQLPASQAPLTAPYGNATGNAVMPTSSGSSGSGCPTAGSKGSGLLPFPSSLVSSYPLQGTGASLAPFPAPGNGTKGIMSSTGTGIPLMYGTSASFPVPGGGSLPGFPTGSQPSMGFATTSSGVVPPLATGVQQPFPSYSPPNSPLASPASATPQSSSSKCFSNHTSLQKATATFDELVTLKLSGPAAGLADLPGVGSSLTTPSDGSSDALIYQGLNFTSFTAFNSSAAASAPNMLLAPASSNPKMITNAGGGETSLSIFELWLACVKADSPGSVAIKKKRSRFWRWGLEGRAIQAADDENAVVGQDCLVTITGTQPPSTSPQAPSRAGYLSVAIPASQKGMKQVTSAALTAFTNMNEVRFGAQMGGQPCGVGIDNVSYEIWGTC</sequence>
<dbReference type="EMBL" id="JAPUFD010000001">
    <property type="protein sequence ID" value="MDI1485267.1"/>
    <property type="molecule type" value="Genomic_DNA"/>
</dbReference>
<dbReference type="AlphaFoldDB" id="A0AA43TV18"/>
<proteinExistence type="predicted"/>
<feature type="compositionally biased region" description="Low complexity" evidence="1">
    <location>
        <begin position="366"/>
        <end position="398"/>
    </location>
</feature>
<feature type="compositionally biased region" description="Low complexity" evidence="1">
    <location>
        <begin position="545"/>
        <end position="559"/>
    </location>
</feature>
<feature type="compositionally biased region" description="Low complexity" evidence="1">
    <location>
        <begin position="147"/>
        <end position="156"/>
    </location>
</feature>
<keyword evidence="4" id="KW-1185">Reference proteome</keyword>
<feature type="region of interest" description="Disordered" evidence="1">
    <location>
        <begin position="528"/>
        <end position="563"/>
    </location>
</feature>
<feature type="compositionally biased region" description="Low complexity" evidence="1">
    <location>
        <begin position="191"/>
        <end position="209"/>
    </location>
</feature>
<evidence type="ECO:0000256" key="2">
    <source>
        <dbReference type="SAM" id="SignalP"/>
    </source>
</evidence>
<protein>
    <submittedName>
        <fullName evidence="3">Uncharacterized protein</fullName>
    </submittedName>
</protein>
<feature type="region of interest" description="Disordered" evidence="1">
    <location>
        <begin position="289"/>
        <end position="440"/>
    </location>
</feature>
<keyword evidence="2" id="KW-0732">Signal</keyword>
<gene>
    <name evidence="3" type="ORF">OHK93_000404</name>
</gene>
<name>A0AA43TV18_9LECA</name>